<dbReference type="AlphaFoldDB" id="A0A8E2JVB3"/>
<evidence type="ECO:0000313" key="2">
    <source>
        <dbReference type="EMBL" id="OCL10949.1"/>
    </source>
</evidence>
<dbReference type="Proteomes" id="UP000250140">
    <property type="component" value="Unassembled WGS sequence"/>
</dbReference>
<dbReference type="OrthoDB" id="3061561at2759"/>
<gene>
    <name evidence="2" type="ORF">AOQ84DRAFT_273340</name>
</gene>
<feature type="non-terminal residue" evidence="2">
    <location>
        <position position="207"/>
    </location>
</feature>
<name>A0A8E2JVB3_9PEZI</name>
<protein>
    <submittedName>
        <fullName evidence="2">Uncharacterized protein</fullName>
    </submittedName>
</protein>
<feature type="transmembrane region" description="Helical" evidence="1">
    <location>
        <begin position="175"/>
        <end position="194"/>
    </location>
</feature>
<evidence type="ECO:0000313" key="3">
    <source>
        <dbReference type="Proteomes" id="UP000250140"/>
    </source>
</evidence>
<keyword evidence="1" id="KW-0812">Transmembrane</keyword>
<organism evidence="2 3">
    <name type="scientific">Glonium stellatum</name>
    <dbReference type="NCBI Taxonomy" id="574774"/>
    <lineage>
        <taxon>Eukaryota</taxon>
        <taxon>Fungi</taxon>
        <taxon>Dikarya</taxon>
        <taxon>Ascomycota</taxon>
        <taxon>Pezizomycotina</taxon>
        <taxon>Dothideomycetes</taxon>
        <taxon>Pleosporomycetidae</taxon>
        <taxon>Gloniales</taxon>
        <taxon>Gloniaceae</taxon>
        <taxon>Glonium</taxon>
    </lineage>
</organism>
<proteinExistence type="predicted"/>
<dbReference type="EMBL" id="KV749135">
    <property type="protein sequence ID" value="OCL10949.1"/>
    <property type="molecule type" value="Genomic_DNA"/>
</dbReference>
<dbReference type="PANTHER" id="PTHR35043:SF8">
    <property type="entry name" value="DUF4220 DOMAIN-CONTAINING PROTEIN"/>
    <property type="match status" value="1"/>
</dbReference>
<sequence length="207" mass="23398">GWVAEPGGRGTAGLLWSCLFTIFICTWSALHMNVPADNDSTMEIFLHKLRYMVIGVFTPELISMLAYSDLRDAHTIVTAVNREQVGSWTTTHGHLVVMGGLSVGSSDGRRMRLDGREFIRLITEKTLSMPIIDKLEIQDKSKADWVTKSIACAQIAWFVCRLISRAVQRLPVTTLELFTLTIVCCTVTTYVLWWQKPHDIRKPFVIK</sequence>
<accession>A0A8E2JVB3</accession>
<keyword evidence="1" id="KW-1133">Transmembrane helix</keyword>
<feature type="non-terminal residue" evidence="2">
    <location>
        <position position="1"/>
    </location>
</feature>
<feature type="transmembrane region" description="Helical" evidence="1">
    <location>
        <begin position="12"/>
        <end position="30"/>
    </location>
</feature>
<keyword evidence="3" id="KW-1185">Reference proteome</keyword>
<evidence type="ECO:0000256" key="1">
    <source>
        <dbReference type="SAM" id="Phobius"/>
    </source>
</evidence>
<reference evidence="2 3" key="1">
    <citation type="journal article" date="2016" name="Nat. Commun.">
        <title>Ectomycorrhizal ecology is imprinted in the genome of the dominant symbiotic fungus Cenococcum geophilum.</title>
        <authorList>
            <consortium name="DOE Joint Genome Institute"/>
            <person name="Peter M."/>
            <person name="Kohler A."/>
            <person name="Ohm R.A."/>
            <person name="Kuo A."/>
            <person name="Krutzmann J."/>
            <person name="Morin E."/>
            <person name="Arend M."/>
            <person name="Barry K.W."/>
            <person name="Binder M."/>
            <person name="Choi C."/>
            <person name="Clum A."/>
            <person name="Copeland A."/>
            <person name="Grisel N."/>
            <person name="Haridas S."/>
            <person name="Kipfer T."/>
            <person name="LaButti K."/>
            <person name="Lindquist E."/>
            <person name="Lipzen A."/>
            <person name="Maire R."/>
            <person name="Meier B."/>
            <person name="Mihaltcheva S."/>
            <person name="Molinier V."/>
            <person name="Murat C."/>
            <person name="Poggeler S."/>
            <person name="Quandt C.A."/>
            <person name="Sperisen C."/>
            <person name="Tritt A."/>
            <person name="Tisserant E."/>
            <person name="Crous P.W."/>
            <person name="Henrissat B."/>
            <person name="Nehls U."/>
            <person name="Egli S."/>
            <person name="Spatafora J.W."/>
            <person name="Grigoriev I.V."/>
            <person name="Martin F.M."/>
        </authorList>
    </citation>
    <scope>NUCLEOTIDE SEQUENCE [LARGE SCALE GENOMIC DNA]</scope>
    <source>
        <strain evidence="2 3">CBS 207.34</strain>
    </source>
</reference>
<feature type="transmembrane region" description="Helical" evidence="1">
    <location>
        <begin position="51"/>
        <end position="68"/>
    </location>
</feature>
<keyword evidence="1" id="KW-0472">Membrane</keyword>
<dbReference type="PANTHER" id="PTHR35043">
    <property type="entry name" value="TRANSCRIPTION FACTOR DOMAIN-CONTAINING PROTEIN"/>
    <property type="match status" value="1"/>
</dbReference>